<organism evidence="1 2">
    <name type="scientific">Rhizobium mongolense</name>
    <dbReference type="NCBI Taxonomy" id="57676"/>
    <lineage>
        <taxon>Bacteria</taxon>
        <taxon>Pseudomonadati</taxon>
        <taxon>Pseudomonadota</taxon>
        <taxon>Alphaproteobacteria</taxon>
        <taxon>Hyphomicrobiales</taxon>
        <taxon>Rhizobiaceae</taxon>
        <taxon>Rhizobium/Agrobacterium group</taxon>
        <taxon>Rhizobium</taxon>
    </lineage>
</organism>
<comment type="caution">
    <text evidence="1">The sequence shown here is derived from an EMBL/GenBank/DDBJ whole genome shotgun (WGS) entry which is preliminary data.</text>
</comment>
<name>A0A7W6RT24_9HYPH</name>
<dbReference type="Proteomes" id="UP000533641">
    <property type="component" value="Unassembled WGS sequence"/>
</dbReference>
<dbReference type="EMBL" id="JACIGM010000015">
    <property type="protein sequence ID" value="MBB4277922.1"/>
    <property type="molecule type" value="Genomic_DNA"/>
</dbReference>
<protein>
    <submittedName>
        <fullName evidence="1">Uncharacterized protein</fullName>
    </submittedName>
</protein>
<dbReference type="AlphaFoldDB" id="A0A7W6RT24"/>
<proteinExistence type="predicted"/>
<accession>A0A7W6RT24</accession>
<dbReference type="RefSeq" id="WP_183928718.1">
    <property type="nucleotide sequence ID" value="NZ_JACIGM010000015.1"/>
</dbReference>
<evidence type="ECO:0000313" key="1">
    <source>
        <dbReference type="EMBL" id="MBB4277922.1"/>
    </source>
</evidence>
<reference evidence="1 2" key="1">
    <citation type="submission" date="2020-08" db="EMBL/GenBank/DDBJ databases">
        <title>Genomic Encyclopedia of Type Strains, Phase IV (KMG-V): Genome sequencing to study the core and pangenomes of soil and plant-associated prokaryotes.</title>
        <authorList>
            <person name="Whitman W."/>
        </authorList>
    </citation>
    <scope>NUCLEOTIDE SEQUENCE [LARGE SCALE GENOMIC DNA]</scope>
    <source>
        <strain evidence="1 2">SEMIA 402</strain>
    </source>
</reference>
<sequence length="72" mass="8336">MAPNENKQGSSSGKRGKERIQLFFSEVFFVRKAGRFSRTARQSRSAEPQELEVTDQPMDWTARDFRGLRSIQ</sequence>
<evidence type="ECO:0000313" key="2">
    <source>
        <dbReference type="Proteomes" id="UP000533641"/>
    </source>
</evidence>
<gene>
    <name evidence="1" type="ORF">GGE12_005731</name>
</gene>